<accession>A0A7J6WTX7</accession>
<gene>
    <name evidence="1" type="ORF">FRX31_009940</name>
</gene>
<sequence length="82" mass="9585">MSSLWSKWLKPTKLQKEQTMDKRLKMELHEPEEYTIDKKMVMGRPKEQTMEKRLGTFLEIFGYSQTCSDFMDGCAGSPSCAR</sequence>
<dbReference type="EMBL" id="JABWDY010010700">
    <property type="protein sequence ID" value="KAF5200473.1"/>
    <property type="molecule type" value="Genomic_DNA"/>
</dbReference>
<proteinExistence type="predicted"/>
<dbReference type="Proteomes" id="UP000554482">
    <property type="component" value="Unassembled WGS sequence"/>
</dbReference>
<reference evidence="1 2" key="1">
    <citation type="submission" date="2020-06" db="EMBL/GenBank/DDBJ databases">
        <title>Transcriptomic and genomic resources for Thalictrum thalictroides and T. hernandezii: Facilitating candidate gene discovery in an emerging model plant lineage.</title>
        <authorList>
            <person name="Arias T."/>
            <person name="Riano-Pachon D.M."/>
            <person name="Di Stilio V.S."/>
        </authorList>
    </citation>
    <scope>NUCLEOTIDE SEQUENCE [LARGE SCALE GENOMIC DNA]</scope>
    <source>
        <strain evidence="2">cv. WT478/WT964</strain>
        <tissue evidence="1">Leaves</tissue>
    </source>
</reference>
<name>A0A7J6WTX7_THATH</name>
<dbReference type="AlphaFoldDB" id="A0A7J6WTX7"/>
<keyword evidence="2" id="KW-1185">Reference proteome</keyword>
<evidence type="ECO:0000313" key="1">
    <source>
        <dbReference type="EMBL" id="KAF5200473.1"/>
    </source>
</evidence>
<organism evidence="1 2">
    <name type="scientific">Thalictrum thalictroides</name>
    <name type="common">Rue-anemone</name>
    <name type="synonym">Anemone thalictroides</name>
    <dbReference type="NCBI Taxonomy" id="46969"/>
    <lineage>
        <taxon>Eukaryota</taxon>
        <taxon>Viridiplantae</taxon>
        <taxon>Streptophyta</taxon>
        <taxon>Embryophyta</taxon>
        <taxon>Tracheophyta</taxon>
        <taxon>Spermatophyta</taxon>
        <taxon>Magnoliopsida</taxon>
        <taxon>Ranunculales</taxon>
        <taxon>Ranunculaceae</taxon>
        <taxon>Thalictroideae</taxon>
        <taxon>Thalictrum</taxon>
    </lineage>
</organism>
<comment type="caution">
    <text evidence="1">The sequence shown here is derived from an EMBL/GenBank/DDBJ whole genome shotgun (WGS) entry which is preliminary data.</text>
</comment>
<protein>
    <submittedName>
        <fullName evidence="1">Uncharacterized protein</fullName>
    </submittedName>
</protein>
<evidence type="ECO:0000313" key="2">
    <source>
        <dbReference type="Proteomes" id="UP000554482"/>
    </source>
</evidence>